<dbReference type="EMBL" id="MU151121">
    <property type="protein sequence ID" value="KAF9449755.1"/>
    <property type="molecule type" value="Genomic_DNA"/>
</dbReference>
<sequence>MSTASELVFRPNLTVPDRRFLSSTIPAHPGRDSPSAVAQRFVDALLVHTNLGSGLYQVTRIVTYKSPGDRHHEYLPIEVRSLNTPNDKQFLILKQDPSLVPNGHGRLTLSARFSPIWYLSFVERAHAKIFGGIKNPDFMDWAERAQLQRQQGDAVVSVVNLKFPPVGTSGLSLLSFILAAAVVSSHPKSRYYAGVGTNCYHFTNFVSRVSALLAGLDADGSRVQTCQDLELEGNQNYYRHVKEVGKWCDISLSSMSPEAVLVREVTDAAEAGADHVRAALVS</sequence>
<proteinExistence type="predicted"/>
<accession>A0A9P6C5F5</accession>
<dbReference type="Proteomes" id="UP000807342">
    <property type="component" value="Unassembled WGS sequence"/>
</dbReference>
<reference evidence="1" key="1">
    <citation type="submission" date="2020-11" db="EMBL/GenBank/DDBJ databases">
        <authorList>
            <consortium name="DOE Joint Genome Institute"/>
            <person name="Ahrendt S."/>
            <person name="Riley R."/>
            <person name="Andreopoulos W."/>
            <person name="Labutti K."/>
            <person name="Pangilinan J."/>
            <person name="Ruiz-Duenas F.J."/>
            <person name="Barrasa J.M."/>
            <person name="Sanchez-Garcia M."/>
            <person name="Camarero S."/>
            <person name="Miyauchi S."/>
            <person name="Serrano A."/>
            <person name="Linde D."/>
            <person name="Babiker R."/>
            <person name="Drula E."/>
            <person name="Ayuso-Fernandez I."/>
            <person name="Pacheco R."/>
            <person name="Padilla G."/>
            <person name="Ferreira P."/>
            <person name="Barriuso J."/>
            <person name="Kellner H."/>
            <person name="Castanera R."/>
            <person name="Alfaro M."/>
            <person name="Ramirez L."/>
            <person name="Pisabarro A.G."/>
            <person name="Kuo A."/>
            <person name="Tritt A."/>
            <person name="Lipzen A."/>
            <person name="He G."/>
            <person name="Yan M."/>
            <person name="Ng V."/>
            <person name="Cullen D."/>
            <person name="Martin F."/>
            <person name="Rosso M.-N."/>
            <person name="Henrissat B."/>
            <person name="Hibbett D."/>
            <person name="Martinez A.T."/>
            <person name="Grigoriev I.V."/>
        </authorList>
    </citation>
    <scope>NUCLEOTIDE SEQUENCE</scope>
    <source>
        <strain evidence="1">MF-IS2</strain>
    </source>
</reference>
<dbReference type="AlphaFoldDB" id="A0A9P6C5F5"/>
<comment type="caution">
    <text evidence="1">The sequence shown here is derived from an EMBL/GenBank/DDBJ whole genome shotgun (WGS) entry which is preliminary data.</text>
</comment>
<name>A0A9P6C5F5_9AGAR</name>
<organism evidence="1 2">
    <name type="scientific">Macrolepiota fuliginosa MF-IS2</name>
    <dbReference type="NCBI Taxonomy" id="1400762"/>
    <lineage>
        <taxon>Eukaryota</taxon>
        <taxon>Fungi</taxon>
        <taxon>Dikarya</taxon>
        <taxon>Basidiomycota</taxon>
        <taxon>Agaricomycotina</taxon>
        <taxon>Agaricomycetes</taxon>
        <taxon>Agaricomycetidae</taxon>
        <taxon>Agaricales</taxon>
        <taxon>Agaricineae</taxon>
        <taxon>Agaricaceae</taxon>
        <taxon>Macrolepiota</taxon>
    </lineage>
</organism>
<protein>
    <submittedName>
        <fullName evidence="1">Uncharacterized protein</fullName>
    </submittedName>
</protein>
<evidence type="ECO:0000313" key="2">
    <source>
        <dbReference type="Proteomes" id="UP000807342"/>
    </source>
</evidence>
<gene>
    <name evidence="1" type="ORF">P691DRAFT_790521</name>
</gene>
<evidence type="ECO:0000313" key="1">
    <source>
        <dbReference type="EMBL" id="KAF9449755.1"/>
    </source>
</evidence>
<keyword evidence="2" id="KW-1185">Reference proteome</keyword>